<reference evidence="1 2" key="1">
    <citation type="journal article" date="2023" name="Microbiol. Spectr.">
        <title>Symbiosis of Carpenter Bees with Uncharacterized Lactic Acid Bacteria Showing NAD Auxotrophy.</title>
        <authorList>
            <person name="Kawasaki S."/>
            <person name="Ozawa K."/>
            <person name="Mori T."/>
            <person name="Yamamoto A."/>
            <person name="Ito M."/>
            <person name="Ohkuma M."/>
            <person name="Sakamoto M."/>
            <person name="Matsutani M."/>
        </authorList>
    </citation>
    <scope>NUCLEOTIDE SEQUENCE [LARGE SCALE GENOMIC DNA]</scope>
    <source>
        <strain evidence="1 2">KimC2</strain>
    </source>
</reference>
<proteinExistence type="predicted"/>
<dbReference type="KEGG" id="xak:KIMC2_11520"/>
<evidence type="ECO:0008006" key="3">
    <source>
        <dbReference type="Google" id="ProtNLM"/>
    </source>
</evidence>
<keyword evidence="2" id="KW-1185">Reference proteome</keyword>
<dbReference type="Proteomes" id="UP001321804">
    <property type="component" value="Chromosome"/>
</dbReference>
<evidence type="ECO:0000313" key="1">
    <source>
        <dbReference type="EMBL" id="BDR56590.1"/>
    </source>
</evidence>
<dbReference type="EMBL" id="AP026801">
    <property type="protein sequence ID" value="BDR56590.1"/>
    <property type="molecule type" value="Genomic_DNA"/>
</dbReference>
<dbReference type="AlphaFoldDB" id="A0AAU9D5B3"/>
<gene>
    <name evidence="1" type="ORF">KIMC2_11520</name>
</gene>
<organism evidence="1 2">
    <name type="scientific">Xylocopilactobacillus apis</name>
    <dbReference type="NCBI Taxonomy" id="2932183"/>
    <lineage>
        <taxon>Bacteria</taxon>
        <taxon>Bacillati</taxon>
        <taxon>Bacillota</taxon>
        <taxon>Bacilli</taxon>
        <taxon>Lactobacillales</taxon>
        <taxon>Lactobacillaceae</taxon>
        <taxon>Xylocopilactobacillus</taxon>
    </lineage>
</organism>
<accession>A0AAU9D5B3</accession>
<name>A0AAU9D5B3_9LACO</name>
<evidence type="ECO:0000313" key="2">
    <source>
        <dbReference type="Proteomes" id="UP001321804"/>
    </source>
</evidence>
<sequence length="70" mass="7367">MDLSPTSLVAITTSGSASALENNGALPKSGVAATKTAANKLTSLNLFFIINYQILKNLKTDFLLILGKKI</sequence>
<protein>
    <recommendedName>
        <fullName evidence="3">Variable large protein</fullName>
    </recommendedName>
</protein>